<keyword evidence="3" id="KW-1185">Reference proteome</keyword>
<evidence type="ECO:0000313" key="3">
    <source>
        <dbReference type="Proteomes" id="UP000309061"/>
    </source>
</evidence>
<evidence type="ECO:0000259" key="1">
    <source>
        <dbReference type="Pfam" id="PF01593"/>
    </source>
</evidence>
<dbReference type="InterPro" id="IPR017830">
    <property type="entry name" value="SQase_HpnE"/>
</dbReference>
<proteinExistence type="predicted"/>
<dbReference type="SUPFAM" id="SSF51905">
    <property type="entry name" value="FAD/NAD(P)-binding domain"/>
    <property type="match status" value="1"/>
</dbReference>
<organism evidence="2 3">
    <name type="scientific">Methylocystis heyeri</name>
    <dbReference type="NCBI Taxonomy" id="391905"/>
    <lineage>
        <taxon>Bacteria</taxon>
        <taxon>Pseudomonadati</taxon>
        <taxon>Pseudomonadota</taxon>
        <taxon>Alphaproteobacteria</taxon>
        <taxon>Hyphomicrobiales</taxon>
        <taxon>Methylocystaceae</taxon>
        <taxon>Methylocystis</taxon>
    </lineage>
</organism>
<dbReference type="NCBIfam" id="TIGR03467">
    <property type="entry name" value="HpnE"/>
    <property type="match status" value="1"/>
</dbReference>
<dbReference type="GO" id="GO:0016491">
    <property type="term" value="F:oxidoreductase activity"/>
    <property type="evidence" value="ECO:0007669"/>
    <property type="project" value="InterPro"/>
</dbReference>
<dbReference type="EMBL" id="CP046052">
    <property type="protein sequence ID" value="QGM47049.1"/>
    <property type="molecule type" value="Genomic_DNA"/>
</dbReference>
<gene>
    <name evidence="2" type="ORF">H2LOC_015880</name>
</gene>
<evidence type="ECO:0000313" key="2">
    <source>
        <dbReference type="EMBL" id="QGM47049.1"/>
    </source>
</evidence>
<dbReference type="Gene3D" id="3.50.50.60">
    <property type="entry name" value="FAD/NAD(P)-binding domain"/>
    <property type="match status" value="1"/>
</dbReference>
<name>A0A6B8KHF9_9HYPH</name>
<dbReference type="RefSeq" id="WP_136498000.1">
    <property type="nucleotide sequence ID" value="NZ_CP046052.1"/>
</dbReference>
<sequence>MSDVVHVVGAGLAGLSCAIRLAEAGRRVILHEGARMAGGRCRSYYDSALGLAIDNGNHLLLSGNAAARDYCRRIGAGDALVAPEQCVFDFLDARDGSRWRLAPNASRLPWWVLVPSRRVPGTRPLDYLGAARLLRAKKGATIGETMDCSGLLYERLWGPVLLSALNTEPRESSAELAGAVLAETLAAGGDACRPMVARDGLGAAFIDPALTRLRELGAEVRFGARLKALDFCDGRAGALHFPEETVEISPQDQIVLAVPPWAASGFVPGLVAPDDFRAILNAHFKVAPPQGQPLLLGMIGSLSEWLFAFPDRLSVTISGADRLMDESREDLARRIWREVAAATGLSEDLPPWQIVKEKRATFAATPAQQARRPGAKTEWPNLWLAGDWTATGLPATIEGTIRSGYKAADLALAGYAGR</sequence>
<dbReference type="OrthoDB" id="7849608at2"/>
<dbReference type="AlphaFoldDB" id="A0A6B8KHF9"/>
<dbReference type="KEGG" id="mhey:H2LOC_015880"/>
<reference evidence="2 3" key="1">
    <citation type="submission" date="2019-11" db="EMBL/GenBank/DDBJ databases">
        <title>The genome sequence of Methylocystis heyeri.</title>
        <authorList>
            <person name="Oshkin I.Y."/>
            <person name="Miroshnikov K."/>
            <person name="Dedysh S.N."/>
        </authorList>
    </citation>
    <scope>NUCLEOTIDE SEQUENCE [LARGE SCALE GENOMIC DNA]</scope>
    <source>
        <strain evidence="2 3">H2</strain>
    </source>
</reference>
<dbReference type="PANTHER" id="PTHR42923">
    <property type="entry name" value="PROTOPORPHYRINOGEN OXIDASE"/>
    <property type="match status" value="1"/>
</dbReference>
<feature type="domain" description="Amine oxidase" evidence="1">
    <location>
        <begin position="12"/>
        <end position="410"/>
    </location>
</feature>
<dbReference type="Proteomes" id="UP000309061">
    <property type="component" value="Chromosome"/>
</dbReference>
<dbReference type="InterPro" id="IPR002937">
    <property type="entry name" value="Amino_oxidase"/>
</dbReference>
<dbReference type="InterPro" id="IPR050464">
    <property type="entry name" value="Zeta_carotene_desat/Oxidored"/>
</dbReference>
<dbReference type="Pfam" id="PF01593">
    <property type="entry name" value="Amino_oxidase"/>
    <property type="match status" value="1"/>
</dbReference>
<dbReference type="InterPro" id="IPR036188">
    <property type="entry name" value="FAD/NAD-bd_sf"/>
</dbReference>
<dbReference type="PANTHER" id="PTHR42923:SF47">
    <property type="entry name" value="BLR3003 PROTEIN"/>
    <property type="match status" value="1"/>
</dbReference>
<accession>A0A6B8KHF9</accession>
<protein>
    <submittedName>
        <fullName evidence="2">NAD(P)-binding protein</fullName>
    </submittedName>
</protein>